<feature type="region of interest" description="Disordered" evidence="1">
    <location>
        <begin position="538"/>
        <end position="562"/>
    </location>
</feature>
<name>A0A067PP97_9AGAM</name>
<dbReference type="InParanoid" id="A0A067PP97"/>
<protein>
    <submittedName>
        <fullName evidence="2">Uncharacterized protein</fullName>
    </submittedName>
</protein>
<feature type="compositionally biased region" description="Polar residues" evidence="1">
    <location>
        <begin position="216"/>
        <end position="241"/>
    </location>
</feature>
<sequence>MAKSDDPLALVPAPNLGPAVGPADDTTGNVPRVLRMNDQFPAPMCLTPKVDLAIPNTIVVKDHRGPREYTISMLRVNLSGSIHGVADEARFRAHIESQIDAVRQASDSLRDMQASTSRLEAQVAANEIRAQTLVSHIAELEAKVRNRELMAVRTASDLAEVQQRLDEANLKIVCGDAKLAYMHGQVDTQAQFANRGAYGPRQPFRGRRGAIPSGSYVRQQRRTTSTTNPGGDTSSLVANLPSTERKQIEGEIATGAHDQLAHLPPPHGSRPFGGGSRNDFANATTTRTNSMLARRPTTYDSGSRLSEADIIRPLPITRPTTFDDICKWLVYFEHSPGERPLGVPVESSLEQLDMIQVWLWINQAGAELSRLNRHLFTTNTLSLMWNLGTFEAYRASHPCEEIFNVTLFTGDPANAEHILTYWNDTSISLSQAAMFSRYHSNRAAAQAAPPSRQPARTRAARTSELTNTPFSLVVASTSALRIEPPPIASDADVPMDNTIDFGSDNDENDGSITLPPEAIALGRARAAITAIMTAAGVISPSCSESKGKEVAPRDDDDEADSE</sequence>
<feature type="region of interest" description="Disordered" evidence="1">
    <location>
        <begin position="198"/>
        <end position="241"/>
    </location>
</feature>
<evidence type="ECO:0000313" key="3">
    <source>
        <dbReference type="Proteomes" id="UP000027265"/>
    </source>
</evidence>
<dbReference type="AlphaFoldDB" id="A0A067PP97"/>
<dbReference type="EMBL" id="KL197742">
    <property type="protein sequence ID" value="KDQ52151.1"/>
    <property type="molecule type" value="Genomic_DNA"/>
</dbReference>
<feature type="region of interest" description="Disordered" evidence="1">
    <location>
        <begin position="259"/>
        <end position="300"/>
    </location>
</feature>
<feature type="region of interest" description="Disordered" evidence="1">
    <location>
        <begin position="1"/>
        <end position="30"/>
    </location>
</feature>
<feature type="compositionally biased region" description="Polar residues" evidence="1">
    <location>
        <begin position="279"/>
        <end position="291"/>
    </location>
</feature>
<accession>A0A067PP97</accession>
<keyword evidence="3" id="KW-1185">Reference proteome</keyword>
<dbReference type="HOGENOM" id="CLU_037231_0_0_1"/>
<proteinExistence type="predicted"/>
<evidence type="ECO:0000313" key="2">
    <source>
        <dbReference type="EMBL" id="KDQ52151.1"/>
    </source>
</evidence>
<gene>
    <name evidence="2" type="ORF">JAAARDRAFT_198560</name>
</gene>
<dbReference type="Proteomes" id="UP000027265">
    <property type="component" value="Unassembled WGS sequence"/>
</dbReference>
<reference evidence="3" key="1">
    <citation type="journal article" date="2014" name="Proc. Natl. Acad. Sci. U.S.A.">
        <title>Extensive sampling of basidiomycete genomes demonstrates inadequacy of the white-rot/brown-rot paradigm for wood decay fungi.</title>
        <authorList>
            <person name="Riley R."/>
            <person name="Salamov A.A."/>
            <person name="Brown D.W."/>
            <person name="Nagy L.G."/>
            <person name="Floudas D."/>
            <person name="Held B.W."/>
            <person name="Levasseur A."/>
            <person name="Lombard V."/>
            <person name="Morin E."/>
            <person name="Otillar R."/>
            <person name="Lindquist E.A."/>
            <person name="Sun H."/>
            <person name="LaButti K.M."/>
            <person name="Schmutz J."/>
            <person name="Jabbour D."/>
            <person name="Luo H."/>
            <person name="Baker S.E."/>
            <person name="Pisabarro A.G."/>
            <person name="Walton J.D."/>
            <person name="Blanchette R.A."/>
            <person name="Henrissat B."/>
            <person name="Martin F."/>
            <person name="Cullen D."/>
            <person name="Hibbett D.S."/>
            <person name="Grigoriev I.V."/>
        </authorList>
    </citation>
    <scope>NUCLEOTIDE SEQUENCE [LARGE SCALE GENOMIC DNA]</scope>
    <source>
        <strain evidence="3">MUCL 33604</strain>
    </source>
</reference>
<feature type="region of interest" description="Disordered" evidence="1">
    <location>
        <begin position="485"/>
        <end position="512"/>
    </location>
</feature>
<evidence type="ECO:0000256" key="1">
    <source>
        <dbReference type="SAM" id="MobiDB-lite"/>
    </source>
</evidence>
<organism evidence="2 3">
    <name type="scientific">Jaapia argillacea MUCL 33604</name>
    <dbReference type="NCBI Taxonomy" id="933084"/>
    <lineage>
        <taxon>Eukaryota</taxon>
        <taxon>Fungi</taxon>
        <taxon>Dikarya</taxon>
        <taxon>Basidiomycota</taxon>
        <taxon>Agaricomycotina</taxon>
        <taxon>Agaricomycetes</taxon>
        <taxon>Agaricomycetidae</taxon>
        <taxon>Jaapiales</taxon>
        <taxon>Jaapiaceae</taxon>
        <taxon>Jaapia</taxon>
    </lineage>
</organism>